<evidence type="ECO:0000313" key="2">
    <source>
        <dbReference type="WBParaSite" id="nRc.2.0.1.t28454-RA"/>
    </source>
</evidence>
<proteinExistence type="predicted"/>
<organism evidence="1 2">
    <name type="scientific">Romanomermis culicivorax</name>
    <name type="common">Nematode worm</name>
    <dbReference type="NCBI Taxonomy" id="13658"/>
    <lineage>
        <taxon>Eukaryota</taxon>
        <taxon>Metazoa</taxon>
        <taxon>Ecdysozoa</taxon>
        <taxon>Nematoda</taxon>
        <taxon>Enoplea</taxon>
        <taxon>Dorylaimia</taxon>
        <taxon>Mermithida</taxon>
        <taxon>Mermithoidea</taxon>
        <taxon>Mermithidae</taxon>
        <taxon>Romanomermis</taxon>
    </lineage>
</organism>
<sequence>MGKDIPTRVKVDSDTLNPLITALSLPIISKMALSSSVSFASTPPSAPVFLNLSIFKIVAHLIFGHQASHT</sequence>
<protein>
    <submittedName>
        <fullName evidence="2">Uncharacterized protein</fullName>
    </submittedName>
</protein>
<name>A0A915JQC3_ROMCU</name>
<dbReference type="Proteomes" id="UP000887565">
    <property type="component" value="Unplaced"/>
</dbReference>
<accession>A0A915JQC3</accession>
<keyword evidence="1" id="KW-1185">Reference proteome</keyword>
<dbReference type="AlphaFoldDB" id="A0A915JQC3"/>
<dbReference type="WBParaSite" id="nRc.2.0.1.t28454-RA">
    <property type="protein sequence ID" value="nRc.2.0.1.t28454-RA"/>
    <property type="gene ID" value="nRc.2.0.1.g28454"/>
</dbReference>
<reference evidence="2" key="1">
    <citation type="submission" date="2022-11" db="UniProtKB">
        <authorList>
            <consortium name="WormBaseParasite"/>
        </authorList>
    </citation>
    <scope>IDENTIFICATION</scope>
</reference>
<evidence type="ECO:0000313" key="1">
    <source>
        <dbReference type="Proteomes" id="UP000887565"/>
    </source>
</evidence>